<evidence type="ECO:0000256" key="5">
    <source>
        <dbReference type="ARBA" id="ARBA00022490"/>
    </source>
</evidence>
<keyword evidence="12" id="KW-1185">Reference proteome</keyword>
<dbReference type="STRING" id="333673.A0A3M0KBX0"/>
<dbReference type="InterPro" id="IPR009079">
    <property type="entry name" value="4_helix_cytokine-like_core"/>
</dbReference>
<feature type="compositionally biased region" description="Basic and acidic residues" evidence="10">
    <location>
        <begin position="431"/>
        <end position="450"/>
    </location>
</feature>
<dbReference type="Pfam" id="PF15501">
    <property type="entry name" value="MDM1"/>
    <property type="match status" value="1"/>
</dbReference>
<keyword evidence="7" id="KW-0206">Cytoskeleton</keyword>
<dbReference type="AlphaFoldDB" id="A0A3M0KBX0"/>
<organism evidence="11 12">
    <name type="scientific">Hirundo rustica rustica</name>
    <dbReference type="NCBI Taxonomy" id="333673"/>
    <lineage>
        <taxon>Eukaryota</taxon>
        <taxon>Metazoa</taxon>
        <taxon>Chordata</taxon>
        <taxon>Craniata</taxon>
        <taxon>Vertebrata</taxon>
        <taxon>Euteleostomi</taxon>
        <taxon>Archelosauria</taxon>
        <taxon>Archosauria</taxon>
        <taxon>Dinosauria</taxon>
        <taxon>Saurischia</taxon>
        <taxon>Theropoda</taxon>
        <taxon>Coelurosauria</taxon>
        <taxon>Aves</taxon>
        <taxon>Neognathae</taxon>
        <taxon>Neoaves</taxon>
        <taxon>Telluraves</taxon>
        <taxon>Australaves</taxon>
        <taxon>Passeriformes</taxon>
        <taxon>Sylvioidea</taxon>
        <taxon>Hirundinidae</taxon>
        <taxon>Hirundo</taxon>
    </lineage>
</organism>
<dbReference type="GO" id="GO:0060041">
    <property type="term" value="P:retina development in camera-type eye"/>
    <property type="evidence" value="ECO:0007669"/>
    <property type="project" value="TreeGrafter"/>
</dbReference>
<comment type="similarity">
    <text evidence="3">Belongs to the MDM1 family.</text>
</comment>
<dbReference type="OrthoDB" id="9999940at2759"/>
<comment type="function">
    <text evidence="9">Microtubule-binding protein that negatively regulates centriole duplication. Binds to and stabilizes microtubules.</text>
</comment>
<feature type="region of interest" description="Disordered" evidence="10">
    <location>
        <begin position="201"/>
        <end position="287"/>
    </location>
</feature>
<keyword evidence="8" id="KW-0539">Nucleus</keyword>
<dbReference type="InterPro" id="IPR020453">
    <property type="entry name" value="IL-22"/>
</dbReference>
<dbReference type="Gene3D" id="1.20.1250.10">
    <property type="match status" value="1"/>
</dbReference>
<dbReference type="InterPro" id="IPR029136">
    <property type="entry name" value="MDM1"/>
</dbReference>
<dbReference type="GO" id="GO:0008017">
    <property type="term" value="F:microtubule binding"/>
    <property type="evidence" value="ECO:0007669"/>
    <property type="project" value="InterPro"/>
</dbReference>
<feature type="compositionally biased region" description="Basic and acidic residues" evidence="10">
    <location>
        <begin position="397"/>
        <end position="411"/>
    </location>
</feature>
<dbReference type="EMBL" id="QRBI01000112">
    <property type="protein sequence ID" value="RMC09981.1"/>
    <property type="molecule type" value="Genomic_DNA"/>
</dbReference>
<evidence type="ECO:0000256" key="10">
    <source>
        <dbReference type="SAM" id="MobiDB-lite"/>
    </source>
</evidence>
<dbReference type="PANTHER" id="PTHR32078">
    <property type="entry name" value="NUCLEAR PROTEIN MDM1"/>
    <property type="match status" value="1"/>
</dbReference>
<dbReference type="Proteomes" id="UP000269221">
    <property type="component" value="Unassembled WGS sequence"/>
</dbReference>
<comment type="caution">
    <text evidence="11">The sequence shown here is derived from an EMBL/GenBank/DDBJ whole genome shotgun (WGS) entry which is preliminary data.</text>
</comment>
<evidence type="ECO:0000256" key="4">
    <source>
        <dbReference type="ARBA" id="ARBA00013508"/>
    </source>
</evidence>
<evidence type="ECO:0000313" key="11">
    <source>
        <dbReference type="EMBL" id="RMC09981.1"/>
    </source>
</evidence>
<name>A0A3M0KBX0_HIRRU</name>
<sequence>MPVRFRGLSEYKRNFKWRSPEFCSPSQQQKCLWAGLRSDQFGIKREPNFISKRRVPHHNPQISKSLEWTADCDLNDPLETEAAELHTDHNNNNVNQEKLETPGGPRLPPKVQSQVVDSGGEIALPLAENNMKKSPSEAPANQNKAFSSPKRNQKKWFHRAFQRRAVIDIPRNSEYQSQFVWRSPHEKSPILAAEQLICNTKKSKPPVKPPAFTSEAAYERNSKGSPPTKSPQERGGSEEKEFLSKREEPFQKPAEDAAEQGKSEQKHLKQNNKQHISPKPLTLHTSRGKMNTEYRSKFLSPAQYFYKDGVWSRIKSKAHNQVRELRERAKAYRQRVEGTHFSRYHFNQILSDNNSLWDVSSTSSSEEGISNNIRALDLASVSEKEAAPNPEVLQQPDSREPPHRDSAKKDMSNALTVPVKRRLVWDEQEGTEERENKQSTKEKEDEKPDEQAAVMAQQLEENSKDAKEDKKIESSLPLKGASAAHHACRLRKINFQQPYIRNRTYTLAKTASASDKDTDNRLIGQQLFVNIRENNRCYLMKRVVEFVVKDVLLTEVKNQYPYVEEVAQFLASLTSELSSCQFSGRREHIEKNLEQMKNKMAQLAENGKTKAIGELDLLFDYMENSCTDAPKKGDLFYIALIEFPYPEMSNQSLTLGLNPD</sequence>
<feature type="compositionally biased region" description="Basic and acidic residues" evidence="10">
    <location>
        <begin position="231"/>
        <end position="267"/>
    </location>
</feature>
<dbReference type="PANTHER" id="PTHR32078:SF1">
    <property type="entry name" value="NUCLEAR PROTEIN MDM1"/>
    <property type="match status" value="1"/>
</dbReference>
<dbReference type="GO" id="GO:0005576">
    <property type="term" value="C:extracellular region"/>
    <property type="evidence" value="ECO:0007669"/>
    <property type="project" value="InterPro"/>
</dbReference>
<evidence type="ECO:0000256" key="1">
    <source>
        <dbReference type="ARBA" id="ARBA00004114"/>
    </source>
</evidence>
<keyword evidence="6" id="KW-0493">Microtubule</keyword>
<dbReference type="GO" id="GO:0046600">
    <property type="term" value="P:negative regulation of centriole replication"/>
    <property type="evidence" value="ECO:0007669"/>
    <property type="project" value="InterPro"/>
</dbReference>
<reference evidence="11 12" key="1">
    <citation type="submission" date="2018-07" db="EMBL/GenBank/DDBJ databases">
        <title>A high quality draft genome assembly of the barn swallow (H. rustica rustica).</title>
        <authorList>
            <person name="Formenti G."/>
            <person name="Chiara M."/>
            <person name="Poveda L."/>
            <person name="Francoijs K.-J."/>
            <person name="Bonisoli-Alquati A."/>
            <person name="Canova L."/>
            <person name="Gianfranceschi L."/>
            <person name="Horner D.S."/>
            <person name="Saino N."/>
        </authorList>
    </citation>
    <scope>NUCLEOTIDE SEQUENCE [LARGE SCALE GENOMIC DNA]</scope>
    <source>
        <strain evidence="11">Chelidonia</strain>
        <tissue evidence="11">Blood</tissue>
    </source>
</reference>
<evidence type="ECO:0000313" key="12">
    <source>
        <dbReference type="Proteomes" id="UP000269221"/>
    </source>
</evidence>
<feature type="region of interest" description="Disordered" evidence="10">
    <location>
        <begin position="383"/>
        <end position="452"/>
    </location>
</feature>
<comment type="subcellular location">
    <subcellularLocation>
        <location evidence="1">Cytoplasm</location>
        <location evidence="1">Cytoskeleton</location>
        <location evidence="1">Microtubule organizing center</location>
        <location evidence="1">Centrosome</location>
        <location evidence="1">Centriole</location>
    </subcellularLocation>
    <subcellularLocation>
        <location evidence="2">Nucleus</location>
    </subcellularLocation>
</comment>
<gene>
    <name evidence="11" type="ORF">DUI87_12771</name>
</gene>
<dbReference type="GO" id="GO:0005814">
    <property type="term" value="C:centriole"/>
    <property type="evidence" value="ECO:0007669"/>
    <property type="project" value="UniProtKB-SubCell"/>
</dbReference>
<dbReference type="PRINTS" id="PR01936">
    <property type="entry name" value="INTRLEUKIN22"/>
</dbReference>
<evidence type="ECO:0000256" key="7">
    <source>
        <dbReference type="ARBA" id="ARBA00023212"/>
    </source>
</evidence>
<dbReference type="GO" id="GO:0005874">
    <property type="term" value="C:microtubule"/>
    <property type="evidence" value="ECO:0007669"/>
    <property type="project" value="UniProtKB-KW"/>
</dbReference>
<evidence type="ECO:0000256" key="9">
    <source>
        <dbReference type="ARBA" id="ARBA00045771"/>
    </source>
</evidence>
<evidence type="ECO:0000256" key="6">
    <source>
        <dbReference type="ARBA" id="ARBA00022701"/>
    </source>
</evidence>
<evidence type="ECO:0000256" key="8">
    <source>
        <dbReference type="ARBA" id="ARBA00023242"/>
    </source>
</evidence>
<feature type="region of interest" description="Disordered" evidence="10">
    <location>
        <begin position="85"/>
        <end position="109"/>
    </location>
</feature>
<dbReference type="SUPFAM" id="SSF47266">
    <property type="entry name" value="4-helical cytokines"/>
    <property type="match status" value="1"/>
</dbReference>
<dbReference type="GO" id="GO:0005634">
    <property type="term" value="C:nucleus"/>
    <property type="evidence" value="ECO:0007669"/>
    <property type="project" value="UniProtKB-SubCell"/>
</dbReference>
<feature type="region of interest" description="Disordered" evidence="10">
    <location>
        <begin position="131"/>
        <end position="154"/>
    </location>
</feature>
<feature type="compositionally biased region" description="Polar residues" evidence="10">
    <location>
        <begin position="139"/>
        <end position="150"/>
    </location>
</feature>
<protein>
    <recommendedName>
        <fullName evidence="4">Nuclear protein MDM1</fullName>
    </recommendedName>
</protein>
<evidence type="ECO:0000256" key="3">
    <source>
        <dbReference type="ARBA" id="ARBA00010494"/>
    </source>
</evidence>
<keyword evidence="5" id="KW-0963">Cytoplasm</keyword>
<dbReference type="Pfam" id="PF14565">
    <property type="entry name" value="IL22"/>
    <property type="match status" value="1"/>
</dbReference>
<evidence type="ECO:0000256" key="2">
    <source>
        <dbReference type="ARBA" id="ARBA00004123"/>
    </source>
</evidence>
<accession>A0A3M0KBX0</accession>
<proteinExistence type="inferred from homology"/>